<dbReference type="SUPFAM" id="SSF50891">
    <property type="entry name" value="Cyclophilin-like"/>
    <property type="match status" value="1"/>
</dbReference>
<dbReference type="PRINTS" id="PR00153">
    <property type="entry name" value="CSAPPISMRASE"/>
</dbReference>
<dbReference type="GO" id="GO:0003755">
    <property type="term" value="F:peptidyl-prolyl cis-trans isomerase activity"/>
    <property type="evidence" value="ECO:0007669"/>
    <property type="project" value="UniProtKB-EC"/>
</dbReference>
<dbReference type="EMBL" id="JBAWKS010000002">
    <property type="protein sequence ID" value="MEI4551919.1"/>
    <property type="molecule type" value="Genomic_DNA"/>
</dbReference>
<dbReference type="PROSITE" id="PS00170">
    <property type="entry name" value="CSA_PPIASE_1"/>
    <property type="match status" value="1"/>
</dbReference>
<feature type="domain" description="PPIase cyclophilin-type" evidence="6">
    <location>
        <begin position="30"/>
        <end position="202"/>
    </location>
</feature>
<feature type="chain" id="PRO_5045001906" description="Peptidyl-prolyl cis-trans isomerase" evidence="4">
    <location>
        <begin position="21"/>
        <end position="256"/>
    </location>
</feature>
<dbReference type="Pfam" id="PF00160">
    <property type="entry name" value="Pro_isomerase"/>
    <property type="match status" value="1"/>
</dbReference>
<comment type="function">
    <text evidence="4">PPIases accelerate the folding of proteins. It catalyzes the cis-trans isomerization of proline imidic peptide bonds in oligopeptides.</text>
</comment>
<keyword evidence="2 4" id="KW-0697">Rotamase</keyword>
<dbReference type="RefSeq" id="WP_336436807.1">
    <property type="nucleotide sequence ID" value="NZ_JBAWKS010000002.1"/>
</dbReference>
<keyword evidence="3 4" id="KW-0413">Isomerase</keyword>
<dbReference type="InterPro" id="IPR044666">
    <property type="entry name" value="Cyclophilin_A-like"/>
</dbReference>
<evidence type="ECO:0000256" key="1">
    <source>
        <dbReference type="ARBA" id="ARBA00007365"/>
    </source>
</evidence>
<evidence type="ECO:0000256" key="2">
    <source>
        <dbReference type="ARBA" id="ARBA00023110"/>
    </source>
</evidence>
<protein>
    <recommendedName>
        <fullName evidence="4">Peptidyl-prolyl cis-trans isomerase</fullName>
        <shortName evidence="4">PPIase</shortName>
        <ecNumber evidence="4">5.2.1.8</ecNumber>
    </recommendedName>
</protein>
<dbReference type="PANTHER" id="PTHR45625">
    <property type="entry name" value="PEPTIDYL-PROLYL CIS-TRANS ISOMERASE-RELATED"/>
    <property type="match status" value="1"/>
</dbReference>
<dbReference type="InterPro" id="IPR002130">
    <property type="entry name" value="Cyclophilin-type_PPIase_dom"/>
</dbReference>
<evidence type="ECO:0000259" key="6">
    <source>
        <dbReference type="PROSITE" id="PS50072"/>
    </source>
</evidence>
<comment type="caution">
    <text evidence="7">The sequence shown here is derived from an EMBL/GenBank/DDBJ whole genome shotgun (WGS) entry which is preliminary data.</text>
</comment>
<keyword evidence="8" id="KW-1185">Reference proteome</keyword>
<comment type="similarity">
    <text evidence="1 4">Belongs to the cyclophilin-type PPIase family.</text>
</comment>
<dbReference type="PROSITE" id="PS50072">
    <property type="entry name" value="CSA_PPIASE_2"/>
    <property type="match status" value="1"/>
</dbReference>
<sequence>MDKLKLSLLAAGLFAGAAQATVVEVQTTQGNFQINLFDETTPKTVENFLKYVHDERYNEVVFHRLITDFVLQGGGYTYNGSKFLPIDTYGTVVNEPVYSNVRGTIAMAKVANNPNSATSQWFINLKDNSGNLDTQNGGFTVFGQVIGEGMDLIDQLSNFVCNEYPLVNTTEEQCTDLKNGNASLGAERLITIENVTIIDSNSDTASDLTPKENTLIKEPPKPPVTSDDSGGSFGALLGLMASALIWRRKRKPTLAR</sequence>
<dbReference type="Proteomes" id="UP001382455">
    <property type="component" value="Unassembled WGS sequence"/>
</dbReference>
<dbReference type="PANTHER" id="PTHR45625:SF4">
    <property type="entry name" value="PEPTIDYLPROLYL ISOMERASE DOMAIN AND WD REPEAT-CONTAINING PROTEIN 1"/>
    <property type="match status" value="1"/>
</dbReference>
<evidence type="ECO:0000256" key="5">
    <source>
        <dbReference type="SAM" id="MobiDB-lite"/>
    </source>
</evidence>
<gene>
    <name evidence="7" type="ORF">WAE96_19740</name>
</gene>
<evidence type="ECO:0000313" key="8">
    <source>
        <dbReference type="Proteomes" id="UP001382455"/>
    </source>
</evidence>
<dbReference type="Gene3D" id="2.40.100.10">
    <property type="entry name" value="Cyclophilin-like"/>
    <property type="match status" value="1"/>
</dbReference>
<dbReference type="InterPro" id="IPR020892">
    <property type="entry name" value="Cyclophilin-type_PPIase_CS"/>
</dbReference>
<comment type="catalytic activity">
    <reaction evidence="4">
        <text>[protein]-peptidylproline (omega=180) = [protein]-peptidylproline (omega=0)</text>
        <dbReference type="Rhea" id="RHEA:16237"/>
        <dbReference type="Rhea" id="RHEA-COMP:10747"/>
        <dbReference type="Rhea" id="RHEA-COMP:10748"/>
        <dbReference type="ChEBI" id="CHEBI:83833"/>
        <dbReference type="ChEBI" id="CHEBI:83834"/>
        <dbReference type="EC" id="5.2.1.8"/>
    </reaction>
</comment>
<reference evidence="7 8" key="1">
    <citation type="submission" date="2023-12" db="EMBL/GenBank/DDBJ databases">
        <title>Friends and Foes: Symbiotic and Algicidal bacterial influence on Karenia brevis blooms.</title>
        <authorList>
            <person name="Fei C."/>
            <person name="Mohamed A.R."/>
            <person name="Booker A."/>
            <person name="Arshad M."/>
            <person name="Klass S."/>
            <person name="Ahn S."/>
            <person name="Gilbert P.M."/>
            <person name="Heil C.A."/>
            <person name="Martinez J.M."/>
            <person name="Amin S.A."/>
        </authorList>
    </citation>
    <scope>NUCLEOTIDE SEQUENCE [LARGE SCALE GENOMIC DNA]</scope>
    <source>
        <strain evidence="7 8">CE15</strain>
    </source>
</reference>
<proteinExistence type="inferred from homology"/>
<evidence type="ECO:0000313" key="7">
    <source>
        <dbReference type="EMBL" id="MEI4551919.1"/>
    </source>
</evidence>
<organism evidence="7 8">
    <name type="scientific">Pseudoalteromonas spongiae</name>
    <dbReference type="NCBI Taxonomy" id="298657"/>
    <lineage>
        <taxon>Bacteria</taxon>
        <taxon>Pseudomonadati</taxon>
        <taxon>Pseudomonadota</taxon>
        <taxon>Gammaproteobacteria</taxon>
        <taxon>Alteromonadales</taxon>
        <taxon>Pseudoalteromonadaceae</taxon>
        <taxon>Pseudoalteromonas</taxon>
    </lineage>
</organism>
<accession>A0ABU8EY62</accession>
<dbReference type="EC" id="5.2.1.8" evidence="4"/>
<evidence type="ECO:0000256" key="3">
    <source>
        <dbReference type="ARBA" id="ARBA00023235"/>
    </source>
</evidence>
<keyword evidence="4" id="KW-0732">Signal</keyword>
<dbReference type="InterPro" id="IPR029000">
    <property type="entry name" value="Cyclophilin-like_dom_sf"/>
</dbReference>
<feature type="signal peptide" evidence="4">
    <location>
        <begin position="1"/>
        <end position="20"/>
    </location>
</feature>
<evidence type="ECO:0000256" key="4">
    <source>
        <dbReference type="RuleBase" id="RU363019"/>
    </source>
</evidence>
<name>A0ABU8EY62_9GAMM</name>
<feature type="region of interest" description="Disordered" evidence="5">
    <location>
        <begin position="202"/>
        <end position="229"/>
    </location>
</feature>